<proteinExistence type="predicted"/>
<evidence type="ECO:0000313" key="1">
    <source>
        <dbReference type="EMBL" id="QMV41847.1"/>
    </source>
</evidence>
<dbReference type="AlphaFoldDB" id="A0A7G5BY13"/>
<keyword evidence="2" id="KW-1185">Reference proteome</keyword>
<name>A0A7G5BY13_9BACL</name>
<evidence type="ECO:0000313" key="2">
    <source>
        <dbReference type="Proteomes" id="UP000515679"/>
    </source>
</evidence>
<accession>A0A7G5BY13</accession>
<dbReference type="Proteomes" id="UP000515679">
    <property type="component" value="Chromosome"/>
</dbReference>
<gene>
    <name evidence="1" type="ORF">FPL14_12120</name>
</gene>
<dbReference type="KEGG" id="cchl:FPL14_12120"/>
<dbReference type="RefSeq" id="WP_182303183.1">
    <property type="nucleotide sequence ID" value="NZ_CP041969.1"/>
</dbReference>
<protein>
    <submittedName>
        <fullName evidence="1">Uncharacterized protein</fullName>
    </submittedName>
</protein>
<reference evidence="1 2" key="1">
    <citation type="submission" date="2019-07" db="EMBL/GenBank/DDBJ databases">
        <authorList>
            <person name="Kim J.K."/>
            <person name="Cheong H.-M."/>
            <person name="Choi Y."/>
            <person name="Hwang K.J."/>
            <person name="Lee S."/>
            <person name="Choi C."/>
        </authorList>
    </citation>
    <scope>NUCLEOTIDE SEQUENCE [LARGE SCALE GENOMIC DNA]</scope>
    <source>
        <strain evidence="1 2">KS 22</strain>
    </source>
</reference>
<organism evidence="1 2">
    <name type="scientific">Cohnella cholangitidis</name>
    <dbReference type="NCBI Taxonomy" id="2598458"/>
    <lineage>
        <taxon>Bacteria</taxon>
        <taxon>Bacillati</taxon>
        <taxon>Bacillota</taxon>
        <taxon>Bacilli</taxon>
        <taxon>Bacillales</taxon>
        <taxon>Paenibacillaceae</taxon>
        <taxon>Cohnella</taxon>
    </lineage>
</organism>
<sequence length="183" mass="20215">MPVIGYIGPGDAFIMEVMNQDTAPLAYWVSTYPLGDVPVYSTLGGDPSGFAVDFVRFRQDNGTWGTGYIDYESNDNNLWRLEEKSDLGSLTIGGNSCRIAGVRRAAKVVNELGTTVFASLTTSKVAFATEAFRHDTLYNYVQIAYYYDDTNSTWKSISGHDMYIDTQILASGDGKSVFNIKHN</sequence>
<dbReference type="EMBL" id="CP041969">
    <property type="protein sequence ID" value="QMV41847.1"/>
    <property type="molecule type" value="Genomic_DNA"/>
</dbReference>